<comment type="caution">
    <text evidence="2">The sequence shown here is derived from an EMBL/GenBank/DDBJ whole genome shotgun (WGS) entry which is preliminary data.</text>
</comment>
<name>A0A0K9NNA7_ZOSMR</name>
<keyword evidence="1" id="KW-0175">Coiled coil</keyword>
<keyword evidence="3" id="KW-1185">Reference proteome</keyword>
<evidence type="ECO:0000313" key="2">
    <source>
        <dbReference type="EMBL" id="KMZ57562.1"/>
    </source>
</evidence>
<reference evidence="3" key="1">
    <citation type="journal article" date="2016" name="Nature">
        <title>The genome of the seagrass Zostera marina reveals angiosperm adaptation to the sea.</title>
        <authorList>
            <person name="Olsen J.L."/>
            <person name="Rouze P."/>
            <person name="Verhelst B."/>
            <person name="Lin Y.-C."/>
            <person name="Bayer T."/>
            <person name="Collen J."/>
            <person name="Dattolo E."/>
            <person name="De Paoli E."/>
            <person name="Dittami S."/>
            <person name="Maumus F."/>
            <person name="Michel G."/>
            <person name="Kersting A."/>
            <person name="Lauritano C."/>
            <person name="Lohaus R."/>
            <person name="Toepel M."/>
            <person name="Tonon T."/>
            <person name="Vanneste K."/>
            <person name="Amirebrahimi M."/>
            <person name="Brakel J."/>
            <person name="Bostroem C."/>
            <person name="Chovatia M."/>
            <person name="Grimwood J."/>
            <person name="Jenkins J.W."/>
            <person name="Jueterbock A."/>
            <person name="Mraz A."/>
            <person name="Stam W.T."/>
            <person name="Tice H."/>
            <person name="Bornberg-Bauer E."/>
            <person name="Green P.J."/>
            <person name="Pearson G.A."/>
            <person name="Procaccini G."/>
            <person name="Duarte C.M."/>
            <person name="Schmutz J."/>
            <person name="Reusch T.B.H."/>
            <person name="Van de Peer Y."/>
        </authorList>
    </citation>
    <scope>NUCLEOTIDE SEQUENCE [LARGE SCALE GENOMIC DNA]</scope>
    <source>
        <strain evidence="3">cv. Finnish</strain>
    </source>
</reference>
<protein>
    <submittedName>
        <fullName evidence="2">Uncharacterized protein</fullName>
    </submittedName>
</protein>
<organism evidence="2 3">
    <name type="scientific">Zostera marina</name>
    <name type="common">Eelgrass</name>
    <dbReference type="NCBI Taxonomy" id="29655"/>
    <lineage>
        <taxon>Eukaryota</taxon>
        <taxon>Viridiplantae</taxon>
        <taxon>Streptophyta</taxon>
        <taxon>Embryophyta</taxon>
        <taxon>Tracheophyta</taxon>
        <taxon>Spermatophyta</taxon>
        <taxon>Magnoliopsida</taxon>
        <taxon>Liliopsida</taxon>
        <taxon>Zosteraceae</taxon>
        <taxon>Zostera</taxon>
    </lineage>
</organism>
<dbReference type="InterPro" id="IPR044797">
    <property type="entry name" value="At4g06598-like"/>
</dbReference>
<accession>A0A0K9NNA7</accession>
<gene>
    <name evidence="2" type="ORF">ZOSMA_851G00020</name>
</gene>
<dbReference type="AlphaFoldDB" id="A0A0K9NNA7"/>
<sequence>MFEEAVLVFEINILLSICRADSDQNQSAMENVNGTNRNVPEQYQCASSKSNIHHEYPYWIYELLDHAENPEESPNRSFSDSYNYMHPYNIPNPNDDYYMNGRNYNGVQSFAINGAPMNIGMHQSHSSSCCCQFAERSRVQDLVYIAELERNVKALENQSEQDDSEIEFLKEQNSRLSLKNEHILNQLKNVADI</sequence>
<feature type="coiled-coil region" evidence="1">
    <location>
        <begin position="145"/>
        <end position="186"/>
    </location>
</feature>
<evidence type="ECO:0000313" key="3">
    <source>
        <dbReference type="Proteomes" id="UP000036987"/>
    </source>
</evidence>
<dbReference type="Proteomes" id="UP000036987">
    <property type="component" value="Unassembled WGS sequence"/>
</dbReference>
<dbReference type="PANTHER" id="PTHR46835:SF3">
    <property type="entry name" value="BASIC-LEUCINE ZIPPER (BZIP) TRANSCRIPTION FACTOR FAMILY PROTEIN"/>
    <property type="match status" value="1"/>
</dbReference>
<dbReference type="PANTHER" id="PTHR46835">
    <property type="entry name" value="BASIC-LEUCINE ZIPPER (BZIP) TRANSCRIPTION FACTOR FAMILY PROTEIN-RELATED"/>
    <property type="match status" value="1"/>
</dbReference>
<evidence type="ECO:0000256" key="1">
    <source>
        <dbReference type="SAM" id="Coils"/>
    </source>
</evidence>
<dbReference type="EMBL" id="LFYR01002049">
    <property type="protein sequence ID" value="KMZ57562.1"/>
    <property type="molecule type" value="Genomic_DNA"/>
</dbReference>
<proteinExistence type="predicted"/>
<dbReference type="OrthoDB" id="1878267at2759"/>